<dbReference type="Proteomes" id="UP000663508">
    <property type="component" value="Chromosome"/>
</dbReference>
<gene>
    <name evidence="1" type="ORF">mvi_31160</name>
</gene>
<dbReference type="KEGG" id="mind:mvi_31160"/>
<proteinExistence type="predicted"/>
<evidence type="ECO:0008006" key="3">
    <source>
        <dbReference type="Google" id="ProtNLM"/>
    </source>
</evidence>
<protein>
    <recommendedName>
        <fullName evidence="3">Transposase</fullName>
    </recommendedName>
</protein>
<evidence type="ECO:0000313" key="2">
    <source>
        <dbReference type="Proteomes" id="UP000663508"/>
    </source>
</evidence>
<organism evidence="1 2">
    <name type="scientific">Methylobacterium indicum</name>
    <dbReference type="NCBI Taxonomy" id="1775910"/>
    <lineage>
        <taxon>Bacteria</taxon>
        <taxon>Pseudomonadati</taxon>
        <taxon>Pseudomonadota</taxon>
        <taxon>Alphaproteobacteria</taxon>
        <taxon>Hyphomicrobiales</taxon>
        <taxon>Methylobacteriaceae</taxon>
        <taxon>Methylobacterium</taxon>
    </lineage>
</organism>
<name>A0A8H8WU95_9HYPH</name>
<evidence type="ECO:0000313" key="1">
    <source>
        <dbReference type="EMBL" id="BCM84655.1"/>
    </source>
</evidence>
<accession>A0A8H8WU95</accession>
<dbReference type="AlphaFoldDB" id="A0A8H8WU95"/>
<dbReference type="EMBL" id="AP024145">
    <property type="protein sequence ID" value="BCM84655.1"/>
    <property type="molecule type" value="Genomic_DNA"/>
</dbReference>
<reference evidence="1" key="1">
    <citation type="submission" date="2020-11" db="EMBL/GenBank/DDBJ databases">
        <title>Complete genome sequence of a novel pathogenic Methylobacterium strain isolated from rice in Vietnam.</title>
        <authorList>
            <person name="Lai K."/>
            <person name="Okazaki S."/>
            <person name="Higashi K."/>
            <person name="Mori H."/>
            <person name="Toyoda A."/>
            <person name="Kurokawa K."/>
        </authorList>
    </citation>
    <scope>NUCLEOTIDE SEQUENCE</scope>
    <source>
        <strain evidence="1">VL1</strain>
    </source>
</reference>
<sequence length="80" mass="9020">MPIKVIARTTGHGRELVRNVVRGVTGDVFRPRRSSLEVHPPRLESQWKAGCRTGAELWQRLRARGFTGRLRVVGEWAAAC</sequence>